<feature type="transmembrane region" description="Helical" evidence="17">
    <location>
        <begin position="859"/>
        <end position="884"/>
    </location>
</feature>
<evidence type="ECO:0000256" key="13">
    <source>
        <dbReference type="ARBA" id="ARBA00023180"/>
    </source>
</evidence>
<feature type="transmembrane region" description="Helical" evidence="17">
    <location>
        <begin position="1321"/>
        <end position="1344"/>
    </location>
</feature>
<organism evidence="20 21">
    <name type="scientific">Oikopleura dioica</name>
    <name type="common">Tunicate</name>
    <dbReference type="NCBI Taxonomy" id="34765"/>
    <lineage>
        <taxon>Eukaryota</taxon>
        <taxon>Metazoa</taxon>
        <taxon>Chordata</taxon>
        <taxon>Tunicata</taxon>
        <taxon>Appendicularia</taxon>
        <taxon>Copelata</taxon>
        <taxon>Oikopleuridae</taxon>
        <taxon>Oikopleura</taxon>
    </lineage>
</organism>
<feature type="region of interest" description="Disordered" evidence="16">
    <location>
        <begin position="1355"/>
        <end position="1390"/>
    </location>
</feature>
<dbReference type="Pfam" id="PF16414">
    <property type="entry name" value="NPC1_N"/>
    <property type="match status" value="1"/>
</dbReference>
<dbReference type="InterPro" id="IPR004765">
    <property type="entry name" value="NPC1-like"/>
</dbReference>
<feature type="domain" description="SSD" evidence="19">
    <location>
        <begin position="719"/>
        <end position="884"/>
    </location>
</feature>
<dbReference type="NCBIfam" id="TIGR00917">
    <property type="entry name" value="2A060601"/>
    <property type="match status" value="1"/>
</dbReference>
<evidence type="ECO:0000313" key="20">
    <source>
        <dbReference type="EMBL" id="CAG5106311.1"/>
    </source>
</evidence>
<evidence type="ECO:0000259" key="19">
    <source>
        <dbReference type="PROSITE" id="PS50156"/>
    </source>
</evidence>
<evidence type="ECO:0000256" key="18">
    <source>
        <dbReference type="SAM" id="SignalP"/>
    </source>
</evidence>
<keyword evidence="11" id="KW-1015">Disulfide bond</keyword>
<keyword evidence="9" id="KW-0443">Lipid metabolism</keyword>
<evidence type="ECO:0000256" key="10">
    <source>
        <dbReference type="ARBA" id="ARBA00023136"/>
    </source>
</evidence>
<evidence type="ECO:0000256" key="15">
    <source>
        <dbReference type="ARBA" id="ARBA00034049"/>
    </source>
</evidence>
<sequence>MLIRLLCSFFILINICDAKRKNTRRKELKSEEGYCTWYDQCYFDSGANVWYNCPYNKKAKKLTDEKGLEILKDLCPSLYGDGKGVKTCCSPSQLANMKANMGVPYTLIGRCPSCYRNFLNFWCEMTCSPNQSTFTNAAAFGKDSSVDPPVEYVKELNYAVNASFGDRLFDSCKNVSNPTTGAKALDIICGNWPDGCNGQNWLTFLTDKSINNMVPFKINVKYTLEGTEMSNLMNAETFRCNETAPGSDGPCSCNDCPDCCKAPPVIPPPPEPWEIFGYHGWTVIVIFTYVIFVWAFGTVVIAWHLFCKQSQGHTSEGCCTLVDFYGGGPQELAIDELIHKRATQREVIEHEQLNAHEFNGDQGPFTNLTNRIDQKMSLFFEALGLICASNPWKVIFAGITVVVALGLGLMNYQITTDPVELWSSPTSQAREEKNYFDENFGKFFRTEMMIFSIDHVVDSADKAKNVKLADLWQDYVPYTSATDYVPPSVPFSPIFQLGILEELVRIQNEIQTLEAVYEDAKSNTTESIKLSDICLKPMAPVNNNCTFMSVTNYFQNSIENLRKKAVDGWFDTLLADYRSHLIGCTRNPTTIEEDSATWEAAGEQAMSCLASFGGPINPNVVIGSYDEKFFFNGSHLVVNIPVINNEWTAPRAVLWEKQFLDYIQTWQDKHSIVNLTDFNINDDGSVDPDKPAWVRVKMNVAYSAERSVEDEIERESGTDVFTVLFSYIVMFAYVSFALGQFTSTSRVFIDSKITVGFMGVLIVMASIICSLGIFSYAGVKMTLIIIEVLPFLVLAVGVDNIFIIVQHLQRDHGSSKETTEQQIARILGEVGPSMALSSGSETVAFFIGALSTMPAVRSFSLFAGAAVLFDFCLQVTVFIAVLALDERRRKSKRLDIFCCISYNNAKDPENDEGLLYHMTKRYFSRLLLNSIARPFIIIVFSFIAAFSLASLPKLHIGLEQKLSMPEDSYLIDYFETMASSLEVGAPVYFVVKDGSNYNERDAQKALCGGAGCNDDSLPSLIADAAQIPSYSTIATPAMNWMDDYFDWVSPNSPCCRVFNENGTFCDSTVPDRENICTQCLSENKRPSGEAFDRFLPMFLSDIPSATCPRGGSAAYSSAINITDGHIGASYFMTYHTPARTSEDFIQCITHGRKMAVEASDNLKNATNSDSAEVFTYSVFYVFYEQYLTIVNDAFVNLSVCILTVTLITMILLGVATGICVAITISLIILNLLGVMVVWEISLNAISLVNLVMATGIAVEFCSHIARAFAKSQQQGRVARARDALAEMGSSVLSGITFTKFGGIVVLGFSKTQIFQIFYFRMYLSIVVLGALHGFFFLPVLLSYIGPTGRLGFKKVQSTPSEDENSDQSPIGNSREDISVTPDVTDERLIQ</sequence>
<protein>
    <submittedName>
        <fullName evidence="20">Oidioi.mRNA.OKI2018_I69.chr1.g2786.t1.cds</fullName>
    </submittedName>
</protein>
<feature type="transmembrane region" description="Helical" evidence="17">
    <location>
        <begin position="783"/>
        <end position="805"/>
    </location>
</feature>
<dbReference type="Pfam" id="PF22314">
    <property type="entry name" value="NPC1_MLD"/>
    <property type="match status" value="1"/>
</dbReference>
<feature type="transmembrane region" description="Helical" evidence="17">
    <location>
        <begin position="1193"/>
        <end position="1212"/>
    </location>
</feature>
<feature type="transmembrane region" description="Helical" evidence="17">
    <location>
        <begin position="1244"/>
        <end position="1269"/>
    </location>
</feature>
<evidence type="ECO:0000256" key="1">
    <source>
        <dbReference type="ARBA" id="ARBA00004127"/>
    </source>
</evidence>
<evidence type="ECO:0000256" key="12">
    <source>
        <dbReference type="ARBA" id="ARBA00023166"/>
    </source>
</evidence>
<dbReference type="InterPro" id="IPR000731">
    <property type="entry name" value="SSD"/>
</dbReference>
<reference evidence="20 21" key="1">
    <citation type="submission" date="2021-04" db="EMBL/GenBank/DDBJ databases">
        <authorList>
            <person name="Bliznina A."/>
        </authorList>
    </citation>
    <scope>NUCLEOTIDE SEQUENCE [LARGE SCALE GENOMIC DNA]</scope>
</reference>
<evidence type="ECO:0000313" key="21">
    <source>
        <dbReference type="Proteomes" id="UP001158576"/>
    </source>
</evidence>
<dbReference type="PANTHER" id="PTHR45727:SF2">
    <property type="entry name" value="NPC INTRACELLULAR CHOLESTEROL TRANSPORTER 1"/>
    <property type="match status" value="1"/>
</dbReference>
<dbReference type="SUPFAM" id="SSF82866">
    <property type="entry name" value="Multidrug efflux transporter AcrB transmembrane domain"/>
    <property type="match status" value="2"/>
</dbReference>
<feature type="transmembrane region" description="Helical" evidence="17">
    <location>
        <begin position="926"/>
        <end position="951"/>
    </location>
</feature>
<dbReference type="PROSITE" id="PS50156">
    <property type="entry name" value="SSD"/>
    <property type="match status" value="1"/>
</dbReference>
<feature type="transmembrane region" description="Helical" evidence="17">
    <location>
        <begin position="1219"/>
        <end position="1238"/>
    </location>
</feature>
<evidence type="ECO:0000256" key="16">
    <source>
        <dbReference type="SAM" id="MobiDB-lite"/>
    </source>
</evidence>
<comment type="subcellular location">
    <subcellularLocation>
        <location evidence="1">Endomembrane system</location>
        <topology evidence="1">Multi-pass membrane protein</topology>
    </subcellularLocation>
</comment>
<name>A0ABN7SS33_OIKDI</name>
<evidence type="ECO:0000256" key="6">
    <source>
        <dbReference type="ARBA" id="ARBA00022729"/>
    </source>
</evidence>
<dbReference type="EMBL" id="OU015566">
    <property type="protein sequence ID" value="CAG5106311.1"/>
    <property type="molecule type" value="Genomic_DNA"/>
</dbReference>
<keyword evidence="7 17" id="KW-1133">Transmembrane helix</keyword>
<dbReference type="PANTHER" id="PTHR45727">
    <property type="entry name" value="NPC INTRACELLULAR CHOLESTEROL TRANSPORTER 1"/>
    <property type="match status" value="1"/>
</dbReference>
<keyword evidence="3" id="KW-0813">Transport</keyword>
<accession>A0ABN7SS33</accession>
<evidence type="ECO:0000256" key="3">
    <source>
        <dbReference type="ARBA" id="ARBA00022448"/>
    </source>
</evidence>
<dbReference type="Pfam" id="PF12349">
    <property type="entry name" value="Sterol-sensing"/>
    <property type="match status" value="1"/>
</dbReference>
<evidence type="ECO:0000256" key="4">
    <source>
        <dbReference type="ARBA" id="ARBA00022548"/>
    </source>
</evidence>
<feature type="chain" id="PRO_5046333810" evidence="18">
    <location>
        <begin position="19"/>
        <end position="1390"/>
    </location>
</feature>
<keyword evidence="13" id="KW-0325">Glycoprotein</keyword>
<evidence type="ECO:0000256" key="5">
    <source>
        <dbReference type="ARBA" id="ARBA00022692"/>
    </source>
</evidence>
<gene>
    <name evidence="20" type="ORF">OKIOD_LOCUS11551</name>
</gene>
<evidence type="ECO:0000256" key="7">
    <source>
        <dbReference type="ARBA" id="ARBA00022989"/>
    </source>
</evidence>
<feature type="transmembrane region" description="Helical" evidence="17">
    <location>
        <begin position="1290"/>
        <end position="1309"/>
    </location>
</feature>
<dbReference type="Proteomes" id="UP001158576">
    <property type="component" value="Chromosome 1"/>
</dbReference>
<keyword evidence="6 18" id="KW-0732">Signal</keyword>
<keyword evidence="4" id="KW-0153">Cholesterol metabolism</keyword>
<proteinExistence type="inferred from homology"/>
<dbReference type="InterPro" id="IPR053956">
    <property type="entry name" value="NPC1_MLD"/>
</dbReference>
<feature type="transmembrane region" description="Helical" evidence="17">
    <location>
        <begin position="753"/>
        <end position="777"/>
    </location>
</feature>
<evidence type="ECO:0000256" key="8">
    <source>
        <dbReference type="ARBA" id="ARBA00023055"/>
    </source>
</evidence>
<keyword evidence="5 17" id="KW-0812">Transmembrane</keyword>
<keyword evidence="8" id="KW-0445">Lipid transport</keyword>
<keyword evidence="21" id="KW-1185">Reference proteome</keyword>
<feature type="transmembrane region" description="Helical" evidence="17">
    <location>
        <begin position="720"/>
        <end position="741"/>
    </location>
</feature>
<dbReference type="InterPro" id="IPR032190">
    <property type="entry name" value="NPC1_N"/>
</dbReference>
<evidence type="ECO:0000256" key="2">
    <source>
        <dbReference type="ARBA" id="ARBA00005585"/>
    </source>
</evidence>
<comment type="similarity">
    <text evidence="2">Belongs to the patched family.</text>
</comment>
<comment type="catalytic activity">
    <reaction evidence="15">
        <text>cholesterol(in) = cholesterol(out)</text>
        <dbReference type="Rhea" id="RHEA:39747"/>
        <dbReference type="ChEBI" id="CHEBI:16113"/>
    </reaction>
</comment>
<evidence type="ECO:0000256" key="9">
    <source>
        <dbReference type="ARBA" id="ARBA00023098"/>
    </source>
</evidence>
<evidence type="ECO:0000256" key="17">
    <source>
        <dbReference type="SAM" id="Phobius"/>
    </source>
</evidence>
<feature type="transmembrane region" description="Helical" evidence="17">
    <location>
        <begin position="278"/>
        <end position="306"/>
    </location>
</feature>
<evidence type="ECO:0000256" key="11">
    <source>
        <dbReference type="ARBA" id="ARBA00023157"/>
    </source>
</evidence>
<dbReference type="Gene3D" id="1.20.1640.10">
    <property type="entry name" value="Multidrug efflux transporter AcrB transmembrane domain"/>
    <property type="match status" value="2"/>
</dbReference>
<feature type="signal peptide" evidence="18">
    <location>
        <begin position="1"/>
        <end position="18"/>
    </location>
</feature>
<evidence type="ECO:0000256" key="14">
    <source>
        <dbReference type="ARBA" id="ARBA00023221"/>
    </source>
</evidence>
<keyword evidence="14" id="KW-0753">Steroid metabolism</keyword>
<dbReference type="InterPro" id="IPR053958">
    <property type="entry name" value="HMGCR/SNAP/NPC1-like_SSD"/>
</dbReference>
<keyword evidence="10 17" id="KW-0472">Membrane</keyword>
<keyword evidence="12" id="KW-1207">Sterol metabolism</keyword>